<sequence length="622" mass="65908">MTSTTATVSTLSDLLSDYGPRLDPRAVRKAATSSTITQPLVNDCITSLVSSEDVSQRGAALVLIGALADATDARLMGAFDNAVSALCRGLTSDTASDLRLLPLTIRTLFEVLSSGPAESTKVKGQALNKVIDLWEKLQAGGYSEVIVAAITPEVLEGVTILLRKGTYKPNKPTAGRLMTMLVPFVLDDNSAALLRMEACNVILALPAAKIGDVGPDTHTGVLVDVLSGEVNVKQKASPEHLVKVCQLVRTLLRCGKCQELPFKKLMKFQHICTRALLLHARQRTFDAGLARSLATQTVGLLYDICDQLGTGFVSLLSTILVKRHVQPLLEGLADMPTEVANLLSSDLDRLITAYPSLALVDQSLHKVALSLGPSNILATLCRLSQPAPEILGEVAGSAMRILLEARSDEEDLSVATSLLHACGGLLTEAGMGAAAAGLLYRRGLPVPATLKAHAPASSSTKIGPSVCDEFTTALMSSLKRHRDEELSEEADNKKPRTEQEHEEAKPSSTTTTAGNPFGITIGGVAVDAHEDHTIERKVITSLSPSAEEAVQVPVVESPVTPAIAVTREDDDDDEVPSSSPPPSEDILQTPESDSDTMSDVPDLCMDPPDDDDDEAVAAATDE</sequence>
<dbReference type="InterPro" id="IPR016024">
    <property type="entry name" value="ARM-type_fold"/>
</dbReference>
<protein>
    <submittedName>
        <fullName evidence="2">Uncharacterized protein</fullName>
    </submittedName>
</protein>
<gene>
    <name evidence="2" type="ORF">Pmar_PMAR015326</name>
</gene>
<dbReference type="InParanoid" id="C5KLA8"/>
<dbReference type="EMBL" id="GG673921">
    <property type="protein sequence ID" value="EER14781.1"/>
    <property type="molecule type" value="Genomic_DNA"/>
</dbReference>
<evidence type="ECO:0000256" key="1">
    <source>
        <dbReference type="SAM" id="MobiDB-lite"/>
    </source>
</evidence>
<dbReference type="AlphaFoldDB" id="C5KLA8"/>
<dbReference type="RefSeq" id="XP_002782985.1">
    <property type="nucleotide sequence ID" value="XM_002782939.1"/>
</dbReference>
<dbReference type="Proteomes" id="UP000007800">
    <property type="component" value="Unassembled WGS sequence"/>
</dbReference>
<proteinExistence type="predicted"/>
<feature type="region of interest" description="Disordered" evidence="1">
    <location>
        <begin position="479"/>
        <end position="520"/>
    </location>
</feature>
<accession>C5KLA8</accession>
<keyword evidence="3" id="KW-1185">Reference proteome</keyword>
<feature type="compositionally biased region" description="Basic and acidic residues" evidence="1">
    <location>
        <begin position="490"/>
        <end position="505"/>
    </location>
</feature>
<dbReference type="OrthoDB" id="442990at2759"/>
<feature type="compositionally biased region" description="Acidic residues" evidence="1">
    <location>
        <begin position="607"/>
        <end position="622"/>
    </location>
</feature>
<name>C5KLA8_PERM5</name>
<evidence type="ECO:0000313" key="2">
    <source>
        <dbReference type="EMBL" id="EER14781.1"/>
    </source>
</evidence>
<dbReference type="SUPFAM" id="SSF48371">
    <property type="entry name" value="ARM repeat"/>
    <property type="match status" value="1"/>
</dbReference>
<evidence type="ECO:0000313" key="3">
    <source>
        <dbReference type="Proteomes" id="UP000007800"/>
    </source>
</evidence>
<organism evidence="3">
    <name type="scientific">Perkinsus marinus (strain ATCC 50983 / TXsc)</name>
    <dbReference type="NCBI Taxonomy" id="423536"/>
    <lineage>
        <taxon>Eukaryota</taxon>
        <taxon>Sar</taxon>
        <taxon>Alveolata</taxon>
        <taxon>Perkinsozoa</taxon>
        <taxon>Perkinsea</taxon>
        <taxon>Perkinsida</taxon>
        <taxon>Perkinsidae</taxon>
        <taxon>Perkinsus</taxon>
    </lineage>
</organism>
<reference evidence="2 3" key="1">
    <citation type="submission" date="2008-07" db="EMBL/GenBank/DDBJ databases">
        <authorList>
            <person name="El-Sayed N."/>
            <person name="Caler E."/>
            <person name="Inman J."/>
            <person name="Amedeo P."/>
            <person name="Hass B."/>
            <person name="Wortman J."/>
        </authorList>
    </citation>
    <scope>NUCLEOTIDE SEQUENCE [LARGE SCALE GENOMIC DNA]</scope>
    <source>
        <strain evidence="3">ATCC 50983 / TXsc</strain>
    </source>
</reference>
<dbReference type="GeneID" id="9061535"/>
<feature type="region of interest" description="Disordered" evidence="1">
    <location>
        <begin position="561"/>
        <end position="622"/>
    </location>
</feature>